<protein>
    <recommendedName>
        <fullName evidence="10">Iron transporter</fullName>
    </recommendedName>
</protein>
<keyword evidence="4 7" id="KW-1133">Transmembrane helix</keyword>
<evidence type="ECO:0000256" key="5">
    <source>
        <dbReference type="ARBA" id="ARBA00023136"/>
    </source>
</evidence>
<comment type="subcellular location">
    <subcellularLocation>
        <location evidence="1">Endomembrane system</location>
        <topology evidence="1">Multi-pass membrane protein</topology>
    </subcellularLocation>
</comment>
<keyword evidence="3 7" id="KW-0812">Transmembrane</keyword>
<evidence type="ECO:0000256" key="6">
    <source>
        <dbReference type="SAM" id="MobiDB-lite"/>
    </source>
</evidence>
<dbReference type="EMBL" id="JAKWBI020000250">
    <property type="protein sequence ID" value="KAJ2897957.1"/>
    <property type="molecule type" value="Genomic_DNA"/>
</dbReference>
<keyword evidence="9" id="KW-1185">Reference proteome</keyword>
<evidence type="ECO:0000313" key="8">
    <source>
        <dbReference type="EMBL" id="KAJ2897957.1"/>
    </source>
</evidence>
<dbReference type="GO" id="GO:0012505">
    <property type="term" value="C:endomembrane system"/>
    <property type="evidence" value="ECO:0007669"/>
    <property type="project" value="UniProtKB-SubCell"/>
</dbReference>
<feature type="region of interest" description="Disordered" evidence="6">
    <location>
        <begin position="71"/>
        <end position="120"/>
    </location>
</feature>
<dbReference type="Pfam" id="PF01988">
    <property type="entry name" value="VIT1"/>
    <property type="match status" value="1"/>
</dbReference>
<sequence length="295" mass="30691">MAPATPTLAKFLSDFTLGFADGLTVPFALSAGLSSLGRSDTVIYAGIAEVCAGSISMGIGGYLSARDEARADENGRGNKRGPHMDDEETLLMGSGNGSPTGSFSDAASSNEKTGYGVGGNGEEGLQQHLRSLGVRPSTVEQAIADMRISGTLYELRRLGGDESRPAATFRDLRTAQAPSPVVSGLSVALGYAIGGLIPLVPYLFTWTVGCGLFWSIVVCVLALFWFGYGKALLLHEGDEARADDMLAKRRSKGQLCVQWRCILEGAQMVAFGSVAAGAAVGCVKLLEGNVGEVGS</sequence>
<evidence type="ECO:0000256" key="1">
    <source>
        <dbReference type="ARBA" id="ARBA00004127"/>
    </source>
</evidence>
<accession>A0AAD5RMX1</accession>
<feature type="compositionally biased region" description="Polar residues" evidence="6">
    <location>
        <begin position="97"/>
        <end position="110"/>
    </location>
</feature>
<gene>
    <name evidence="8" type="ORF">MKZ38_004286</name>
</gene>
<evidence type="ECO:0008006" key="10">
    <source>
        <dbReference type="Google" id="ProtNLM"/>
    </source>
</evidence>
<proteinExistence type="inferred from homology"/>
<dbReference type="InterPro" id="IPR008217">
    <property type="entry name" value="Ccc1_fam"/>
</dbReference>
<feature type="transmembrane region" description="Helical" evidence="7">
    <location>
        <begin position="206"/>
        <end position="226"/>
    </location>
</feature>
<comment type="caution">
    <text evidence="8">The sequence shown here is derived from an EMBL/GenBank/DDBJ whole genome shotgun (WGS) entry which is preliminary data.</text>
</comment>
<organism evidence="8 9">
    <name type="scientific">Zalerion maritima</name>
    <dbReference type="NCBI Taxonomy" id="339359"/>
    <lineage>
        <taxon>Eukaryota</taxon>
        <taxon>Fungi</taxon>
        <taxon>Dikarya</taxon>
        <taxon>Ascomycota</taxon>
        <taxon>Pezizomycotina</taxon>
        <taxon>Sordariomycetes</taxon>
        <taxon>Lulworthiomycetidae</taxon>
        <taxon>Lulworthiales</taxon>
        <taxon>Lulworthiaceae</taxon>
        <taxon>Zalerion</taxon>
    </lineage>
</organism>
<dbReference type="PANTHER" id="PTHR31851">
    <property type="entry name" value="FE(2+)/MN(2+) TRANSPORTER PCL1"/>
    <property type="match status" value="1"/>
</dbReference>
<feature type="transmembrane region" description="Helical" evidence="7">
    <location>
        <begin position="180"/>
        <end position="200"/>
    </location>
</feature>
<evidence type="ECO:0000256" key="3">
    <source>
        <dbReference type="ARBA" id="ARBA00022692"/>
    </source>
</evidence>
<evidence type="ECO:0000256" key="4">
    <source>
        <dbReference type="ARBA" id="ARBA00022989"/>
    </source>
</evidence>
<dbReference type="GO" id="GO:0005384">
    <property type="term" value="F:manganese ion transmembrane transporter activity"/>
    <property type="evidence" value="ECO:0007669"/>
    <property type="project" value="InterPro"/>
</dbReference>
<evidence type="ECO:0000256" key="2">
    <source>
        <dbReference type="ARBA" id="ARBA00007049"/>
    </source>
</evidence>
<evidence type="ECO:0000256" key="7">
    <source>
        <dbReference type="SAM" id="Phobius"/>
    </source>
</evidence>
<evidence type="ECO:0000313" key="9">
    <source>
        <dbReference type="Proteomes" id="UP001201980"/>
    </source>
</evidence>
<reference evidence="8" key="1">
    <citation type="submission" date="2022-07" db="EMBL/GenBank/DDBJ databases">
        <title>Draft genome sequence of Zalerion maritima ATCC 34329, a (micro)plastics degrading marine fungus.</title>
        <authorList>
            <person name="Paco A."/>
            <person name="Goncalves M.F.M."/>
            <person name="Rocha-Santos T.A.P."/>
            <person name="Alves A."/>
        </authorList>
    </citation>
    <scope>NUCLEOTIDE SEQUENCE</scope>
    <source>
        <strain evidence="8">ATCC 34329</strain>
    </source>
</reference>
<comment type="similarity">
    <text evidence="2">Belongs to the CCC1 family.</text>
</comment>
<dbReference type="Proteomes" id="UP001201980">
    <property type="component" value="Unassembled WGS sequence"/>
</dbReference>
<dbReference type="GO" id="GO:0030026">
    <property type="term" value="P:intracellular manganese ion homeostasis"/>
    <property type="evidence" value="ECO:0007669"/>
    <property type="project" value="InterPro"/>
</dbReference>
<name>A0AAD5RMX1_9PEZI</name>
<dbReference type="AlphaFoldDB" id="A0AAD5RMX1"/>
<keyword evidence="5 7" id="KW-0472">Membrane</keyword>